<dbReference type="Proteomes" id="UP001055115">
    <property type="component" value="Unassembled WGS sequence"/>
</dbReference>
<name>A0AA37UKI0_9PEZI</name>
<comment type="caution">
    <text evidence="1">The sequence shown here is derived from an EMBL/GenBank/DDBJ whole genome shotgun (WGS) entry which is preliminary data.</text>
</comment>
<dbReference type="Gene3D" id="2.60.120.10">
    <property type="entry name" value="Jelly Rolls"/>
    <property type="match status" value="1"/>
</dbReference>
<evidence type="ECO:0000313" key="1">
    <source>
        <dbReference type="EMBL" id="GKT50086.1"/>
    </source>
</evidence>
<dbReference type="InterPro" id="IPR047183">
    <property type="entry name" value="GDO-like"/>
</dbReference>
<dbReference type="RefSeq" id="XP_049132436.1">
    <property type="nucleotide sequence ID" value="XM_049276479.1"/>
</dbReference>
<organism evidence="1 2">
    <name type="scientific">Colletotrichum spaethianum</name>
    <dbReference type="NCBI Taxonomy" id="700344"/>
    <lineage>
        <taxon>Eukaryota</taxon>
        <taxon>Fungi</taxon>
        <taxon>Dikarya</taxon>
        <taxon>Ascomycota</taxon>
        <taxon>Pezizomycotina</taxon>
        <taxon>Sordariomycetes</taxon>
        <taxon>Hypocreomycetidae</taxon>
        <taxon>Glomerellales</taxon>
        <taxon>Glomerellaceae</taxon>
        <taxon>Colletotrichum</taxon>
        <taxon>Colletotrichum spaethianum species complex</taxon>
    </lineage>
</organism>
<evidence type="ECO:0000313" key="2">
    <source>
        <dbReference type="Proteomes" id="UP001055115"/>
    </source>
</evidence>
<dbReference type="AlphaFoldDB" id="A0AA37UKI0"/>
<keyword evidence="2" id="KW-1185">Reference proteome</keyword>
<protein>
    <submittedName>
        <fullName evidence="1">Gentisate 1,2-dioxygenase</fullName>
    </submittedName>
</protein>
<dbReference type="SUPFAM" id="SSF51182">
    <property type="entry name" value="RmlC-like cupins"/>
    <property type="match status" value="1"/>
</dbReference>
<dbReference type="GO" id="GO:0051213">
    <property type="term" value="F:dioxygenase activity"/>
    <property type="evidence" value="ECO:0007669"/>
    <property type="project" value="InterPro"/>
</dbReference>
<dbReference type="EMBL" id="BQXU01000034">
    <property type="protein sequence ID" value="GKT50086.1"/>
    <property type="molecule type" value="Genomic_DNA"/>
</dbReference>
<accession>A0AA37UKI0</accession>
<dbReference type="PANTHER" id="PTHR41517">
    <property type="entry name" value="1,2-DIOXYGENASE PROTEIN-RELATED"/>
    <property type="match status" value="1"/>
</dbReference>
<proteinExistence type="predicted"/>
<gene>
    <name evidence="1" type="ORF">ColSpa_10267</name>
</gene>
<dbReference type="InterPro" id="IPR011051">
    <property type="entry name" value="RmlC_Cupin_sf"/>
</dbReference>
<dbReference type="InterPro" id="IPR014710">
    <property type="entry name" value="RmlC-like_jellyroll"/>
</dbReference>
<reference evidence="1 2" key="1">
    <citation type="submission" date="2022-03" db="EMBL/GenBank/DDBJ databases">
        <title>Genome data of Colletotrichum spp.</title>
        <authorList>
            <person name="Utami Y.D."/>
            <person name="Hiruma K."/>
        </authorList>
    </citation>
    <scope>NUCLEOTIDE SEQUENCE [LARGE SCALE GENOMIC DNA]</scope>
    <source>
        <strain evidence="1 2">MAFF 239500</strain>
    </source>
</reference>
<sequence length="92" mass="10432">MSSTTVTETPNHTKTIEDETSQMLRAAEASHTKPLWLQMSRLNPPLPNPRCTPHLWRYSEIQPTLLQAGQLVTEQQAERRVLMLVNPSRGAL</sequence>
<dbReference type="PANTHER" id="PTHR41517:SF1">
    <property type="entry name" value="CUPIN"/>
    <property type="match status" value="1"/>
</dbReference>
<dbReference type="GeneID" id="73331069"/>